<proteinExistence type="predicted"/>
<accession>A0A2H4UZX7</accession>
<keyword evidence="2" id="KW-1185">Reference proteome</keyword>
<organism evidence="1 2">
    <name type="scientific">Operophtera brumata nucleopolyhedrovirus</name>
    <dbReference type="NCBI Taxonomy" id="1046267"/>
    <lineage>
        <taxon>Viruses</taxon>
        <taxon>Viruses incertae sedis</taxon>
        <taxon>Naldaviricetes</taxon>
        <taxon>Lefavirales</taxon>
        <taxon>Baculoviridae</taxon>
        <taxon>Alphabaculovirus</taxon>
        <taxon>Alphabaculovirus opbrumatae</taxon>
    </lineage>
</organism>
<dbReference type="EMBL" id="MF614691">
    <property type="protein sequence ID" value="AUA60321.1"/>
    <property type="molecule type" value="Genomic_DNA"/>
</dbReference>
<dbReference type="Proteomes" id="UP000290445">
    <property type="component" value="Segment"/>
</dbReference>
<sequence>MACNSNILVRVSEKYVLFPHSEVKAMTDVGGAVNENLIVYVPTNEDIEYVYKSSLTNFRNVLIMKHELFNDRQIKKNSAATVVYWNPVLPIREIGLGKTMVFSVLLTNNLFVCETIVIDTSQALCPIEKLNDYRNDKYFPINAASPLYYKQDLLNNDIKKFLICFDIETEDSIKILNVRRILTILQYRDTEATYAINLPNKEVDNIYRKLYWERIRRRIKGGNREKCVLVNRSTLQYIIMAQQLLSIKDSANTTLQFIAMFQDLIPSHHLVPEIIIKMNNIEGRSKRKVRVFCNDDSYSVTTLGLVPNNMPEINTQKFDYAAMNANLNDTYTLLVRHDVQDPTVKVAHYNYYF</sequence>
<dbReference type="InterPro" id="IPR007748">
    <property type="entry name" value="AcMNPV_Orf109"/>
</dbReference>
<dbReference type="GeneID" id="41699984"/>
<reference evidence="1 2" key="1">
    <citation type="journal article" date="2017" name="Viruses">
        <title>The Operophtera brumata Nucleopolyhedrovirus (OpbuNPV) Represents an Early, Divergent Lineage within Genus Alphabaculovirus.</title>
        <authorList>
            <person name="Harrison R.L."/>
            <person name="Rowley D.L."/>
            <person name="Mowery J.D."/>
            <person name="Bauchan G.R."/>
            <person name="Burand J.P."/>
        </authorList>
    </citation>
    <scope>NUCLEOTIDE SEQUENCE [LARGE SCALE GENOMIC DNA]</scope>
    <source>
        <strain evidence="1">OpbuNPV-MA</strain>
    </source>
</reference>
<dbReference type="Pfam" id="PF05054">
    <property type="entry name" value="AcMNPV_Ac109"/>
    <property type="match status" value="2"/>
</dbReference>
<dbReference type="KEGG" id="vg:41699984"/>
<evidence type="ECO:0000313" key="2">
    <source>
        <dbReference type="Proteomes" id="UP000290445"/>
    </source>
</evidence>
<name>A0A2H4UZX7_9ABAC</name>
<protein>
    <submittedName>
        <fullName evidence="1">ODV-EC43</fullName>
    </submittedName>
</protein>
<dbReference type="OrthoDB" id="5447at10239"/>
<evidence type="ECO:0000313" key="1">
    <source>
        <dbReference type="EMBL" id="AUA60321.1"/>
    </source>
</evidence>
<dbReference type="RefSeq" id="YP_009552650.1">
    <property type="nucleotide sequence ID" value="NC_040621.1"/>
</dbReference>